<feature type="site" description="Cleavage; by autolysis" evidence="3">
    <location>
        <begin position="220"/>
        <end position="221"/>
    </location>
</feature>
<evidence type="ECO:0000256" key="1">
    <source>
        <dbReference type="ARBA" id="ARBA00011601"/>
    </source>
</evidence>
<dbReference type="SUPFAM" id="SSF56235">
    <property type="entry name" value="N-terminal nucleophile aminohydrolases (Ntn hydrolases)"/>
    <property type="match status" value="1"/>
</dbReference>
<protein>
    <submittedName>
        <fullName evidence="5">Threonine aspartase</fullName>
    </submittedName>
</protein>
<keyword evidence="6" id="KW-1185">Reference proteome</keyword>
<evidence type="ECO:0000313" key="6">
    <source>
        <dbReference type="Proteomes" id="UP001558713"/>
    </source>
</evidence>
<dbReference type="EMBL" id="JBANAX010000634">
    <property type="protein sequence ID" value="KAL1199998.1"/>
    <property type="molecule type" value="Genomic_DNA"/>
</dbReference>
<dbReference type="InterPro" id="IPR037464">
    <property type="entry name" value="Taspase1"/>
</dbReference>
<comment type="caution">
    <text evidence="5">The sequence shown here is derived from an EMBL/GenBank/DDBJ whole genome shotgun (WGS) entry which is preliminary data.</text>
</comment>
<feature type="region of interest" description="Disordered" evidence="4">
    <location>
        <begin position="183"/>
        <end position="209"/>
    </location>
</feature>
<name>A0ABD0ZZE3_CARAN</name>
<evidence type="ECO:0000313" key="5">
    <source>
        <dbReference type="EMBL" id="KAL1199998.1"/>
    </source>
</evidence>
<dbReference type="Gene3D" id="3.60.20.30">
    <property type="entry name" value="(Glycosyl)asparaginase"/>
    <property type="match status" value="1"/>
</dbReference>
<feature type="active site" description="Nucleophile" evidence="2">
    <location>
        <position position="221"/>
    </location>
</feature>
<sequence>MAGDGADQRRRFFVAVHVGAGYHAASNEKALRSVMRRACLAASFILRQDSGECIDAVSAAIQVLEDDPSTNAGRGSNLTEDGHVECDASLMDGDSGMFGGVGAVPGVRNAIKIAALLLKEQMCGSTLLGRIPPMLLVGEGARRWAMSKDVLLPETVIEADQWLVTERARNQWRRFKTMLSEAEAKSTVSADEQPRETVKDETGEEKPSPCAAVDEDKIMDTVGVICVDSEGHIACGSSSGGIAMKISGRVGLAATYGSGCWASSKGPFEAPFLVGCCVSGAGEYLMRGFAARECCTSLALSQAGPASAATKILRSVMQQEGSKGGIADKTAGILAVQVDAPVAVPGKKPELNAVEIAAAYSSMSFGVGYYGNSIEKPKISILRTRRQMSKGGVDHFEARIDLRSTCW</sequence>
<accession>A0ABD0ZZE3</accession>
<proteinExistence type="predicted"/>
<comment type="subunit">
    <text evidence="1">Heterotetramer of two alpha and two beta chains arranged as a dimer of alpha/beta heterodimers.</text>
</comment>
<feature type="compositionally biased region" description="Basic and acidic residues" evidence="4">
    <location>
        <begin position="192"/>
        <end position="207"/>
    </location>
</feature>
<reference evidence="5 6" key="1">
    <citation type="submission" date="2024-04" db="EMBL/GenBank/DDBJ databases">
        <title>Genome assembly C_amara_ONT_v2.</title>
        <authorList>
            <person name="Yant L."/>
            <person name="Moore C."/>
            <person name="Slenker M."/>
        </authorList>
    </citation>
    <scope>NUCLEOTIDE SEQUENCE [LARGE SCALE GENOMIC DNA]</scope>
    <source>
        <tissue evidence="5">Leaf</tissue>
    </source>
</reference>
<organism evidence="5 6">
    <name type="scientific">Cardamine amara subsp. amara</name>
    <dbReference type="NCBI Taxonomy" id="228776"/>
    <lineage>
        <taxon>Eukaryota</taxon>
        <taxon>Viridiplantae</taxon>
        <taxon>Streptophyta</taxon>
        <taxon>Embryophyta</taxon>
        <taxon>Tracheophyta</taxon>
        <taxon>Spermatophyta</taxon>
        <taxon>Magnoliopsida</taxon>
        <taxon>eudicotyledons</taxon>
        <taxon>Gunneridae</taxon>
        <taxon>Pentapetalae</taxon>
        <taxon>rosids</taxon>
        <taxon>malvids</taxon>
        <taxon>Brassicales</taxon>
        <taxon>Brassicaceae</taxon>
        <taxon>Cardamineae</taxon>
        <taxon>Cardamine</taxon>
    </lineage>
</organism>
<dbReference type="PANTHER" id="PTHR10188">
    <property type="entry name" value="L-ASPARAGINASE"/>
    <property type="match status" value="1"/>
</dbReference>
<dbReference type="Pfam" id="PF01112">
    <property type="entry name" value="Asparaginase_2"/>
    <property type="match status" value="1"/>
</dbReference>
<evidence type="ECO:0000256" key="3">
    <source>
        <dbReference type="PIRSR" id="PIRSR600246-3"/>
    </source>
</evidence>
<dbReference type="PANTHER" id="PTHR10188:SF8">
    <property type="entry name" value="THREONINE ASPARTASE 1"/>
    <property type="match status" value="1"/>
</dbReference>
<gene>
    <name evidence="5" type="ORF">V5N11_007207</name>
</gene>
<dbReference type="InterPro" id="IPR029055">
    <property type="entry name" value="Ntn_hydrolases_N"/>
</dbReference>
<dbReference type="CDD" id="cd04514">
    <property type="entry name" value="Taspase1_like"/>
    <property type="match status" value="1"/>
</dbReference>
<dbReference type="FunFam" id="3.60.20.30:FF:000004">
    <property type="entry name" value="Putative threonine aspartase isoform A"/>
    <property type="match status" value="1"/>
</dbReference>
<evidence type="ECO:0000256" key="4">
    <source>
        <dbReference type="SAM" id="MobiDB-lite"/>
    </source>
</evidence>
<dbReference type="InterPro" id="IPR000246">
    <property type="entry name" value="Peptidase_T2"/>
</dbReference>
<dbReference type="AlphaFoldDB" id="A0ABD0ZZE3"/>
<dbReference type="Proteomes" id="UP001558713">
    <property type="component" value="Unassembled WGS sequence"/>
</dbReference>
<evidence type="ECO:0000256" key="2">
    <source>
        <dbReference type="PIRSR" id="PIRSR600246-1"/>
    </source>
</evidence>